<dbReference type="InterPro" id="IPR036005">
    <property type="entry name" value="Creatinase/aminopeptidase-like"/>
</dbReference>
<evidence type="ECO:0000313" key="3">
    <source>
        <dbReference type="Proteomes" id="UP001235840"/>
    </source>
</evidence>
<accession>A0ABT9W3Y5</accession>
<gene>
    <name evidence="2" type="ORF">J2S11_003898</name>
</gene>
<protein>
    <submittedName>
        <fullName evidence="2">Xaa-Pro aminopeptidase</fullName>
    </submittedName>
</protein>
<organism evidence="2 3">
    <name type="scientific">Caldalkalibacillus horti</name>
    <dbReference type="NCBI Taxonomy" id="77523"/>
    <lineage>
        <taxon>Bacteria</taxon>
        <taxon>Bacillati</taxon>
        <taxon>Bacillota</taxon>
        <taxon>Bacilli</taxon>
        <taxon>Bacillales</taxon>
        <taxon>Bacillaceae</taxon>
        <taxon>Caldalkalibacillus</taxon>
    </lineage>
</organism>
<dbReference type="InterPro" id="IPR000994">
    <property type="entry name" value="Pept_M24"/>
</dbReference>
<proteinExistence type="predicted"/>
<reference evidence="2 3" key="1">
    <citation type="submission" date="2023-07" db="EMBL/GenBank/DDBJ databases">
        <title>Genomic Encyclopedia of Type Strains, Phase IV (KMG-IV): sequencing the most valuable type-strain genomes for metagenomic binning, comparative biology and taxonomic classification.</title>
        <authorList>
            <person name="Goeker M."/>
        </authorList>
    </citation>
    <scope>NUCLEOTIDE SEQUENCE [LARGE SCALE GENOMIC DNA]</scope>
    <source>
        <strain evidence="2 3">DSM 12751</strain>
    </source>
</reference>
<dbReference type="Gene3D" id="3.90.230.10">
    <property type="entry name" value="Creatinase/methionine aminopeptidase superfamily"/>
    <property type="match status" value="1"/>
</dbReference>
<dbReference type="EMBL" id="JAUSTY010000022">
    <property type="protein sequence ID" value="MDQ0167968.1"/>
    <property type="molecule type" value="Genomic_DNA"/>
</dbReference>
<evidence type="ECO:0000313" key="2">
    <source>
        <dbReference type="EMBL" id="MDQ0167968.1"/>
    </source>
</evidence>
<dbReference type="Pfam" id="PF00557">
    <property type="entry name" value="Peptidase_M24"/>
    <property type="match status" value="1"/>
</dbReference>
<sequence length="423" mass="48216">MLNIQSDDRSVGILPLAKQEAIRDQWLGIRLDTVLKEAMEKADLPMWIVVSKEYNEDPVVESLTPCEHDSSRRLSIFVFVLDKETQEVSRYLIGSPHPALAGLYSFIWNRQEETQWERLRTLVEEKNPAKIGINMSAHIAVADGLTHSLYETLLESLGSSWSERLVSAEELVIHWFLKRSEEEMVTYPFLADLTSNLAKKALSNEVIYPGITSTRDVVDWIRQKVLDLGLKTSFYPTVDIQRKGAEVDRLAPAVIMPGDIVHLDFGLEYLGLATDTQQLAYVLKQGELEAPQGLRDAFEQALVMEDIVMSYLKPGLSGNEVFEKSIAESKEESIQAMLYSHPLGPHCHEAGPTIGLYDQQRKIPFKGDIQVVSRSAYALEFNIKAYIPEWEQETYMYLEQPVAVYEQHADYLTPRQETFYLIR</sequence>
<dbReference type="Proteomes" id="UP001235840">
    <property type="component" value="Unassembled WGS sequence"/>
</dbReference>
<evidence type="ECO:0000259" key="1">
    <source>
        <dbReference type="Pfam" id="PF00557"/>
    </source>
</evidence>
<keyword evidence="2" id="KW-0645">Protease</keyword>
<keyword evidence="2" id="KW-0378">Hydrolase</keyword>
<dbReference type="RefSeq" id="WP_307397331.1">
    <property type="nucleotide sequence ID" value="NZ_BAAADK010000017.1"/>
</dbReference>
<dbReference type="GO" id="GO:0004177">
    <property type="term" value="F:aminopeptidase activity"/>
    <property type="evidence" value="ECO:0007669"/>
    <property type="project" value="UniProtKB-KW"/>
</dbReference>
<dbReference type="SUPFAM" id="SSF55920">
    <property type="entry name" value="Creatinase/aminopeptidase"/>
    <property type="match status" value="1"/>
</dbReference>
<name>A0ABT9W3Y5_9BACI</name>
<keyword evidence="3" id="KW-1185">Reference proteome</keyword>
<feature type="domain" description="Peptidase M24" evidence="1">
    <location>
        <begin position="196"/>
        <end position="356"/>
    </location>
</feature>
<keyword evidence="2" id="KW-0031">Aminopeptidase</keyword>
<comment type="caution">
    <text evidence="2">The sequence shown here is derived from an EMBL/GenBank/DDBJ whole genome shotgun (WGS) entry which is preliminary data.</text>
</comment>